<dbReference type="Proteomes" id="UP001500552">
    <property type="component" value="Unassembled WGS sequence"/>
</dbReference>
<sequence length="316" mass="34419">MRKQNFTFPSGILLRVLLFMFLSTSVFLWGCDKAGEAVAPAGTQTLSAAQVQAASSGSEQDDKYKTDKTGQYVSKDVQVTGYEDGSERPTRPKFDAAEAISTMSEPVEPPCDPIVSDCGGTTYNPPTKTFVSSEGRGVYNGIPVGDIYSLRLIVGTSSTIQPTEGHIKLGTDLNKGAGGKYIYLTFTRNPAYSYENDGYHPAQTFDVPVTGIRVESYTQACYTFNFTCNVAPWRAYRHIFRFVNGDSLPVDLNDGAGGKYVYGHATRDSYYGSPIKEVGVLSGSSSTIQPPTGWVKVPNDLNENAGGDYIYFCYKK</sequence>
<keyword evidence="1" id="KW-0812">Transmembrane</keyword>
<dbReference type="PROSITE" id="PS51498">
    <property type="entry name" value="MABP"/>
    <property type="match status" value="1"/>
</dbReference>
<protein>
    <recommendedName>
        <fullName evidence="2">MABP domain-containing protein</fullName>
    </recommendedName>
</protein>
<evidence type="ECO:0000313" key="4">
    <source>
        <dbReference type="Proteomes" id="UP001500552"/>
    </source>
</evidence>
<dbReference type="EMBL" id="BAABHC010000018">
    <property type="protein sequence ID" value="GAA4438861.1"/>
    <property type="molecule type" value="Genomic_DNA"/>
</dbReference>
<dbReference type="InterPro" id="IPR023341">
    <property type="entry name" value="MABP"/>
</dbReference>
<name>A0ABP8LYL4_9BACT</name>
<comment type="caution">
    <text evidence="3">The sequence shown here is derived from an EMBL/GenBank/DDBJ whole genome shotgun (WGS) entry which is preliminary data.</text>
</comment>
<accession>A0ABP8LYL4</accession>
<organism evidence="3 4">
    <name type="scientific">Pontibacter saemangeumensis</name>
    <dbReference type="NCBI Taxonomy" id="1084525"/>
    <lineage>
        <taxon>Bacteria</taxon>
        <taxon>Pseudomonadati</taxon>
        <taxon>Bacteroidota</taxon>
        <taxon>Cytophagia</taxon>
        <taxon>Cytophagales</taxon>
        <taxon>Hymenobacteraceae</taxon>
        <taxon>Pontibacter</taxon>
    </lineage>
</organism>
<keyword evidence="1" id="KW-1133">Transmembrane helix</keyword>
<evidence type="ECO:0000313" key="3">
    <source>
        <dbReference type="EMBL" id="GAA4438861.1"/>
    </source>
</evidence>
<keyword evidence="4" id="KW-1185">Reference proteome</keyword>
<evidence type="ECO:0000256" key="1">
    <source>
        <dbReference type="SAM" id="Phobius"/>
    </source>
</evidence>
<dbReference type="Gene3D" id="2.100.10.50">
    <property type="match status" value="2"/>
</dbReference>
<gene>
    <name evidence="3" type="ORF">GCM10023188_34670</name>
</gene>
<keyword evidence="1" id="KW-0472">Membrane</keyword>
<proteinExistence type="predicted"/>
<feature type="domain" description="MABP" evidence="2">
    <location>
        <begin position="272"/>
        <end position="316"/>
    </location>
</feature>
<dbReference type="RefSeq" id="WP_345160819.1">
    <property type="nucleotide sequence ID" value="NZ_BAABHC010000018.1"/>
</dbReference>
<reference evidence="4" key="1">
    <citation type="journal article" date="2019" name="Int. J. Syst. Evol. Microbiol.">
        <title>The Global Catalogue of Microorganisms (GCM) 10K type strain sequencing project: providing services to taxonomists for standard genome sequencing and annotation.</title>
        <authorList>
            <consortium name="The Broad Institute Genomics Platform"/>
            <consortium name="The Broad Institute Genome Sequencing Center for Infectious Disease"/>
            <person name="Wu L."/>
            <person name="Ma J."/>
        </authorList>
    </citation>
    <scope>NUCLEOTIDE SEQUENCE [LARGE SCALE GENOMIC DNA]</scope>
    <source>
        <strain evidence="4">JCM 17926</strain>
    </source>
</reference>
<evidence type="ECO:0000259" key="2">
    <source>
        <dbReference type="PROSITE" id="PS51498"/>
    </source>
</evidence>
<feature type="transmembrane region" description="Helical" evidence="1">
    <location>
        <begin position="12"/>
        <end position="30"/>
    </location>
</feature>